<proteinExistence type="predicted"/>
<name>A0A6C0HU97_9ZZZZ</name>
<sequence>MTSFNKILYLGAGKDIDCINYFPTCNEFIFIDTLPRSEHDIKNYFYEGFYRESFVEDITEEFKKNGFELTDNIELDSNYNINPHLLIFNNTRQIVKYYISTNILFNMNKMLEKDIYESDTLYINGYHPDIELLKYFGSRKINLVGDSDTLYYIDFEEDDNNIIKHLIHNNNNYNYYLLCREQSKIILCDSLKDLDNKRKNKGY</sequence>
<accession>A0A6C0HU97</accession>
<dbReference type="AlphaFoldDB" id="A0A6C0HU97"/>
<reference evidence="1" key="1">
    <citation type="journal article" date="2020" name="Nature">
        <title>Giant virus diversity and host interactions through global metagenomics.</title>
        <authorList>
            <person name="Schulz F."/>
            <person name="Roux S."/>
            <person name="Paez-Espino D."/>
            <person name="Jungbluth S."/>
            <person name="Walsh D.A."/>
            <person name="Denef V.J."/>
            <person name="McMahon K.D."/>
            <person name="Konstantinidis K.T."/>
            <person name="Eloe-Fadrosh E.A."/>
            <person name="Kyrpides N.C."/>
            <person name="Woyke T."/>
        </authorList>
    </citation>
    <scope>NUCLEOTIDE SEQUENCE</scope>
    <source>
        <strain evidence="1">GVMAG-M-3300023184-177</strain>
    </source>
</reference>
<dbReference type="EMBL" id="MN740017">
    <property type="protein sequence ID" value="QHT84338.1"/>
    <property type="molecule type" value="Genomic_DNA"/>
</dbReference>
<protein>
    <submittedName>
        <fullName evidence="1">Uncharacterized protein</fullName>
    </submittedName>
</protein>
<organism evidence="1">
    <name type="scientific">viral metagenome</name>
    <dbReference type="NCBI Taxonomy" id="1070528"/>
    <lineage>
        <taxon>unclassified sequences</taxon>
        <taxon>metagenomes</taxon>
        <taxon>organismal metagenomes</taxon>
    </lineage>
</organism>
<evidence type="ECO:0000313" key="1">
    <source>
        <dbReference type="EMBL" id="QHT84338.1"/>
    </source>
</evidence>